<comment type="caution">
    <text evidence="7">The sequence shown here is derived from an EMBL/GenBank/DDBJ whole genome shotgun (WGS) entry which is preliminary data.</text>
</comment>
<dbReference type="InterPro" id="IPR015943">
    <property type="entry name" value="WD40/YVTN_repeat-like_dom_sf"/>
</dbReference>
<dbReference type="EC" id="2.7.13.3" evidence="2"/>
<dbReference type="SMART" id="SM00387">
    <property type="entry name" value="HATPase_c"/>
    <property type="match status" value="1"/>
</dbReference>
<dbReference type="Gene3D" id="3.30.565.10">
    <property type="entry name" value="Histidine kinase-like ATPase, C-terminal domain"/>
    <property type="match status" value="1"/>
</dbReference>
<dbReference type="Gene3D" id="2.130.10.10">
    <property type="entry name" value="YVTN repeat-like/Quinoprotein amine dehydrogenase"/>
    <property type="match status" value="2"/>
</dbReference>
<dbReference type="PRINTS" id="PR00344">
    <property type="entry name" value="BCTRLSENSOR"/>
</dbReference>
<dbReference type="AlphaFoldDB" id="A0A364Y306"/>
<dbReference type="RefSeq" id="WP_112746676.1">
    <property type="nucleotide sequence ID" value="NZ_QMFY01000004.1"/>
</dbReference>
<evidence type="ECO:0000259" key="6">
    <source>
        <dbReference type="PROSITE" id="PS50109"/>
    </source>
</evidence>
<dbReference type="Proteomes" id="UP000251889">
    <property type="component" value="Unassembled WGS sequence"/>
</dbReference>
<dbReference type="InterPro" id="IPR013783">
    <property type="entry name" value="Ig-like_fold"/>
</dbReference>
<keyword evidence="3" id="KW-0597">Phosphoprotein</keyword>
<dbReference type="Pfam" id="PF02518">
    <property type="entry name" value="HATPase_c"/>
    <property type="match status" value="1"/>
</dbReference>
<dbReference type="Pfam" id="PF07495">
    <property type="entry name" value="Y_Y_Y"/>
    <property type="match status" value="1"/>
</dbReference>
<dbReference type="InterPro" id="IPR003594">
    <property type="entry name" value="HATPase_dom"/>
</dbReference>
<evidence type="ECO:0000313" key="7">
    <source>
        <dbReference type="EMBL" id="RAW01190.1"/>
    </source>
</evidence>
<dbReference type="Pfam" id="PF07494">
    <property type="entry name" value="Reg_prop"/>
    <property type="match status" value="6"/>
</dbReference>
<protein>
    <recommendedName>
        <fullName evidence="2">histidine kinase</fullName>
        <ecNumber evidence="2">2.7.13.3</ecNumber>
    </recommendedName>
</protein>
<keyword evidence="8" id="KW-1185">Reference proteome</keyword>
<keyword evidence="4" id="KW-0175">Coiled coil</keyword>
<dbReference type="PROSITE" id="PS50109">
    <property type="entry name" value="HIS_KIN"/>
    <property type="match status" value="1"/>
</dbReference>
<dbReference type="CDD" id="cd00075">
    <property type="entry name" value="HATPase"/>
    <property type="match status" value="1"/>
</dbReference>
<proteinExistence type="predicted"/>
<dbReference type="SUPFAM" id="SSF47384">
    <property type="entry name" value="Homodimeric domain of signal transducing histidine kinase"/>
    <property type="match status" value="1"/>
</dbReference>
<comment type="catalytic activity">
    <reaction evidence="1">
        <text>ATP + protein L-histidine = ADP + protein N-phospho-L-histidine.</text>
        <dbReference type="EC" id="2.7.13.3"/>
    </reaction>
</comment>
<feature type="transmembrane region" description="Helical" evidence="5">
    <location>
        <begin position="822"/>
        <end position="840"/>
    </location>
</feature>
<dbReference type="PANTHER" id="PTHR43547">
    <property type="entry name" value="TWO-COMPONENT HISTIDINE KINASE"/>
    <property type="match status" value="1"/>
</dbReference>
<dbReference type="SUPFAM" id="SSF63829">
    <property type="entry name" value="Calcium-dependent phosphotriesterase"/>
    <property type="match status" value="3"/>
</dbReference>
<evidence type="ECO:0000313" key="8">
    <source>
        <dbReference type="Proteomes" id="UP000251889"/>
    </source>
</evidence>
<gene>
    <name evidence="7" type="ORF">DQQ10_09750</name>
</gene>
<dbReference type="EMBL" id="QMFY01000004">
    <property type="protein sequence ID" value="RAW01190.1"/>
    <property type="molecule type" value="Genomic_DNA"/>
</dbReference>
<keyword evidence="5" id="KW-0472">Membrane</keyword>
<name>A0A364Y306_9BACT</name>
<reference evidence="7 8" key="1">
    <citation type="submission" date="2018-06" db="EMBL/GenBank/DDBJ databases">
        <title>Chryseolinea flavus sp. nov., a member of the phylum Bacteroidetes isolated from soil.</title>
        <authorList>
            <person name="Li Y."/>
            <person name="Wang J."/>
        </authorList>
    </citation>
    <scope>NUCLEOTIDE SEQUENCE [LARGE SCALE GENOMIC DNA]</scope>
    <source>
        <strain evidence="7 8">SDU1-6</strain>
    </source>
</reference>
<feature type="domain" description="Histidine kinase" evidence="6">
    <location>
        <begin position="952"/>
        <end position="1162"/>
    </location>
</feature>
<dbReference type="PANTHER" id="PTHR43547:SF2">
    <property type="entry name" value="HYBRID SIGNAL TRANSDUCTION HISTIDINE KINASE C"/>
    <property type="match status" value="1"/>
</dbReference>
<accession>A0A364Y306</accession>
<dbReference type="SUPFAM" id="SSF55874">
    <property type="entry name" value="ATPase domain of HSP90 chaperone/DNA topoisomerase II/histidine kinase"/>
    <property type="match status" value="1"/>
</dbReference>
<keyword evidence="5" id="KW-1133">Transmembrane helix</keyword>
<dbReference type="InterPro" id="IPR011110">
    <property type="entry name" value="Reg_prop"/>
</dbReference>
<dbReference type="InterPro" id="IPR005467">
    <property type="entry name" value="His_kinase_dom"/>
</dbReference>
<evidence type="ECO:0000256" key="5">
    <source>
        <dbReference type="SAM" id="Phobius"/>
    </source>
</evidence>
<feature type="coiled-coil region" evidence="4">
    <location>
        <begin position="869"/>
        <end position="934"/>
    </location>
</feature>
<dbReference type="InterPro" id="IPR036890">
    <property type="entry name" value="HATPase_C_sf"/>
</dbReference>
<dbReference type="GO" id="GO:0000155">
    <property type="term" value="F:phosphorelay sensor kinase activity"/>
    <property type="evidence" value="ECO:0007669"/>
    <property type="project" value="InterPro"/>
</dbReference>
<dbReference type="InterPro" id="IPR004358">
    <property type="entry name" value="Sig_transdc_His_kin-like_C"/>
</dbReference>
<sequence>MISEPIAFLDKYKTQYVSILANSFAYRLLFATLLACLCSTMAFGQLLNLEFESYNATKGLSQNLVYTIAQDKNGYIWIGTDDGLNRFDGYEFKIFKHIKGDSTSIPANSIRALCLAPDSSLWIGTSNGVCRYVPRTESFEQYPVDFNDPTKLSGASVSDIKIHPDGSVWISYIGDGINVIRAKEKRIMHYTVNGDPPHKFQNDLVSGTLLLPNGDVLVATLEGLEVITPSGDVLTKEAMLSKYPWANAINPSMRALVLSKDQHTLWIGTELQGLYKIDLQTSEVKNFNKTNSGLDFNAILSVYEDTRGMLWVGSEAIYLFDNKREQLALYNEYGIQGSIVVRNPIYSIFEDRDHNVWMGTFRMGVLKYNPTDTRILHYHTNQGEGSIKNNEILSFNQEDNGNMWIATGGAGLYRLREDLKGFEEAPMNERFSSMSIKCIQKDSKGNLWLGTWEGGLMRYNTTKQELDIYNPDKKNFRSWHIWDIREDSVGNLWLGTLRDGLCYFNPQTKAYTYYTSNAADPTSLVNNDIMALLIDSKKNLWVGTGNGLSVMYAGDRKFKNITMNSGIGLTSDIILCLYEDHTGNIWVGTNGGGINILTKDLKLVSTITQVDGLPSPTVASIQPDEHKNIWISTYNGLAKFDAKTHRITEVPQIIGLQGREFLPRASFRSKDGKLFFGGVNGFNLFHPDSLIFNPIHEKVVLTALQIRNQEVRPGKLHDDRIILDKSITETTEIRLNHEDYSFTVYFSPLTFNWQQSIHYAYMLENFDQDWQYGGADRRFVHYTSLAPGEYTLKIKASLDGKSWPDAARTIKIIVAPAWWDTVWFRILIFLAIVTCVYILVKIRLRFMHNQQMKLSKLVEIRTNELQTSYSEINTLLKQVAEQRDSIEEKNSTLTQINEELAAQRDSLALKSNQLEVAQTKLTEINEDLEKVVRDRTKKLNDTVMELETFLYRASHDIRGPISSMLGLIEVSRIEPDHQKFYQLYNEFLHKTVIQLDRTLQKLLDKHIIEKNPVTIESLDKKTLLKILDDLLRIVPHYRPEYFSFSIPESVSIKTDRMLLSIILGNLLENAFYFSTASDNKQVILQVQQVPGQTIIIVKDYGPGINATIQEKVFEMFYRGNTISHGNGLGLYLVKCALAKIDGRITLDSTEGQHTTFTVILPG</sequence>
<keyword evidence="5" id="KW-0812">Transmembrane</keyword>
<dbReference type="Gene3D" id="2.60.40.10">
    <property type="entry name" value="Immunoglobulins"/>
    <property type="match status" value="1"/>
</dbReference>
<dbReference type="InterPro" id="IPR011123">
    <property type="entry name" value="Y_Y_Y"/>
</dbReference>
<dbReference type="OrthoDB" id="9809670at2"/>
<evidence type="ECO:0000256" key="2">
    <source>
        <dbReference type="ARBA" id="ARBA00012438"/>
    </source>
</evidence>
<organism evidence="7 8">
    <name type="scientific">Pseudochryseolinea flava</name>
    <dbReference type="NCBI Taxonomy" id="2059302"/>
    <lineage>
        <taxon>Bacteria</taxon>
        <taxon>Pseudomonadati</taxon>
        <taxon>Bacteroidota</taxon>
        <taxon>Cytophagia</taxon>
        <taxon>Cytophagales</taxon>
        <taxon>Fulvivirgaceae</taxon>
        <taxon>Pseudochryseolinea</taxon>
    </lineage>
</organism>
<dbReference type="Gene3D" id="1.10.287.130">
    <property type="match status" value="1"/>
</dbReference>
<evidence type="ECO:0000256" key="1">
    <source>
        <dbReference type="ARBA" id="ARBA00000085"/>
    </source>
</evidence>
<dbReference type="InterPro" id="IPR036097">
    <property type="entry name" value="HisK_dim/P_sf"/>
</dbReference>
<evidence type="ECO:0000256" key="3">
    <source>
        <dbReference type="ARBA" id="ARBA00022553"/>
    </source>
</evidence>
<dbReference type="FunFam" id="2.60.40.10:FF:000791">
    <property type="entry name" value="Two-component system sensor histidine kinase/response regulator"/>
    <property type="match status" value="1"/>
</dbReference>
<evidence type="ECO:0000256" key="4">
    <source>
        <dbReference type="SAM" id="Coils"/>
    </source>
</evidence>